<dbReference type="Pfam" id="PF04455">
    <property type="entry name" value="Saccharop_dh_N"/>
    <property type="match status" value="1"/>
</dbReference>
<dbReference type="Pfam" id="PF21570">
    <property type="entry name" value="ArgZ-like_C_2nd"/>
    <property type="match status" value="1"/>
</dbReference>
<dbReference type="InterPro" id="IPR007545">
    <property type="entry name" value="LOR/SDH_bifunc_enz_cons_dom"/>
</dbReference>
<dbReference type="OrthoDB" id="5386290at2"/>
<reference evidence="9 10" key="1">
    <citation type="submission" date="2013-03" db="EMBL/GenBank/DDBJ databases">
        <title>Assembly of a new bacterial strain Brevibacillus borstelensis AK1.</title>
        <authorList>
            <person name="Rajan I."/>
            <person name="PoliReddy D."/>
            <person name="Sugumar T."/>
            <person name="Rathinam K."/>
            <person name="Alqarawi S."/>
            <person name="Khalil A.B."/>
            <person name="Sivakumar N."/>
        </authorList>
    </citation>
    <scope>NUCLEOTIDE SEQUENCE [LARGE SCALE GENOMIC DNA]</scope>
    <source>
        <strain evidence="9 10">AK1</strain>
    </source>
</reference>
<evidence type="ECO:0000259" key="8">
    <source>
        <dbReference type="Pfam" id="PF21571"/>
    </source>
</evidence>
<dbReference type="InterPro" id="IPR005239">
    <property type="entry name" value="ArgZ/ArgE-like"/>
</dbReference>
<dbReference type="Proteomes" id="UP000012081">
    <property type="component" value="Unassembled WGS sequence"/>
</dbReference>
<feature type="domain" description="Arginine dihydrolase ArgZ/ArgE-like C-terminal second subdomain" evidence="7">
    <location>
        <begin position="183"/>
        <end position="395"/>
    </location>
</feature>
<evidence type="ECO:0000256" key="4">
    <source>
        <dbReference type="ARBA" id="ARBA00023239"/>
    </source>
</evidence>
<keyword evidence="2" id="KW-0547">Nucleotide-binding</keyword>
<evidence type="ECO:0000259" key="7">
    <source>
        <dbReference type="Pfam" id="PF21570"/>
    </source>
</evidence>
<dbReference type="EC" id="4.3.1.12" evidence="5"/>
<keyword evidence="3" id="KW-0520">NAD</keyword>
<sequence>MERVIEVRGHIIRDNILKQIDASVVQYNGRYRVLELSVGDQVDDESVAKIALNLPEDKLELILNELINLGCTIPTGEEAPTIKLAEKDKVVPDDFYSTTNHATEVFLNGKWVRAKHQRMDACLVVKGEEVQCVKLRDIKKDDHVICGSNGVRLVLQPTEERSSEFSFMNNEVSSERRVEVIVKQLAEEMRDIRKRNGRIVFVAGPVVIHTGGQEAFQNMIRKGYVNALLSGNALAVHDIERALFGTSLGVNLDTGSVVRGGHKNHMRAINAINRSGSIAEAVADQTLKSGIMYECVKHQVPFVLAGSIRDDGPLPDTLMDLIEAQARYADQVADAEMVVMLSTMLHAIGTGNMMPSWIKTVCVDINPAVVTKLMDRGSAQTVGVVTDVGLFLTMLDKELN</sequence>
<evidence type="ECO:0000256" key="2">
    <source>
        <dbReference type="ARBA" id="ARBA00022741"/>
    </source>
</evidence>
<dbReference type="STRING" id="1300222.I532_23534"/>
<dbReference type="GO" id="GO:0000166">
    <property type="term" value="F:nucleotide binding"/>
    <property type="evidence" value="ECO:0007669"/>
    <property type="project" value="UniProtKB-KW"/>
</dbReference>
<dbReference type="GO" id="GO:0008473">
    <property type="term" value="F:ornithine cyclodeaminase activity"/>
    <property type="evidence" value="ECO:0007669"/>
    <property type="project" value="UniProtKB-EC"/>
</dbReference>
<proteinExistence type="predicted"/>
<evidence type="ECO:0000256" key="3">
    <source>
        <dbReference type="ARBA" id="ARBA00023027"/>
    </source>
</evidence>
<dbReference type="InterPro" id="IPR048964">
    <property type="entry name" value="ArgZ/ArgE-like_C_1st"/>
</dbReference>
<keyword evidence="4" id="KW-0456">Lyase</keyword>
<dbReference type="RefSeq" id="WP_003392315.1">
    <property type="nucleotide sequence ID" value="NZ_APBN01000019.1"/>
</dbReference>
<dbReference type="AlphaFoldDB" id="M8DA46"/>
<evidence type="ECO:0000256" key="5">
    <source>
        <dbReference type="ARBA" id="ARBA00066346"/>
    </source>
</evidence>
<feature type="domain" description="Arginine dihydrolase ArgZ/ArgE-like C-terminal first subdomain" evidence="8">
    <location>
        <begin position="103"/>
        <end position="182"/>
    </location>
</feature>
<gene>
    <name evidence="9" type="ORF">I532_23534</name>
</gene>
<accession>M8DA46</accession>
<dbReference type="CDD" id="cd12144">
    <property type="entry name" value="SDH_N_domain"/>
    <property type="match status" value="1"/>
</dbReference>
<evidence type="ECO:0000313" key="9">
    <source>
        <dbReference type="EMBL" id="EMT50177.1"/>
    </source>
</evidence>
<comment type="cofactor">
    <cofactor evidence="1">
        <name>NAD(+)</name>
        <dbReference type="ChEBI" id="CHEBI:57540"/>
    </cofactor>
</comment>
<feature type="domain" description="LOR/SDH bifunctional enzyme conserved" evidence="6">
    <location>
        <begin position="3"/>
        <end position="101"/>
    </location>
</feature>
<protein>
    <recommendedName>
        <fullName evidence="5">ornithine cyclodeaminase</fullName>
        <ecNumber evidence="5">4.3.1.12</ecNumber>
    </recommendedName>
</protein>
<comment type="caution">
    <text evidence="9">The sequence shown here is derived from an EMBL/GenBank/DDBJ whole genome shotgun (WGS) entry which is preliminary data.</text>
</comment>
<dbReference type="PATRIC" id="fig|1300222.3.peg.4937"/>
<organism evidence="9 10">
    <name type="scientific">Brevibacillus borstelensis AK1</name>
    <dbReference type="NCBI Taxonomy" id="1300222"/>
    <lineage>
        <taxon>Bacteria</taxon>
        <taxon>Bacillati</taxon>
        <taxon>Bacillota</taxon>
        <taxon>Bacilli</taxon>
        <taxon>Bacillales</taxon>
        <taxon>Paenibacillaceae</taxon>
        <taxon>Brevibacillus</taxon>
    </lineage>
</organism>
<dbReference type="NCBIfam" id="TIGR00300">
    <property type="entry name" value="TIGR00300 family protein"/>
    <property type="match status" value="1"/>
</dbReference>
<dbReference type="Pfam" id="PF21571">
    <property type="entry name" value="ArgZ-like_C_1st"/>
    <property type="match status" value="1"/>
</dbReference>
<dbReference type="GeneID" id="89498255"/>
<dbReference type="InterPro" id="IPR048963">
    <property type="entry name" value="ArgZ/ArgE-like_C_2nd"/>
</dbReference>
<keyword evidence="10" id="KW-1185">Reference proteome</keyword>
<dbReference type="Gene3D" id="2.40.420.10">
    <property type="entry name" value="conserved putative lor/sdh protein from methanococcus maripaludis s2 domain"/>
    <property type="match status" value="1"/>
</dbReference>
<evidence type="ECO:0000256" key="1">
    <source>
        <dbReference type="ARBA" id="ARBA00001911"/>
    </source>
</evidence>
<dbReference type="EMBL" id="APBN01000019">
    <property type="protein sequence ID" value="EMT50177.1"/>
    <property type="molecule type" value="Genomic_DNA"/>
</dbReference>
<evidence type="ECO:0000313" key="10">
    <source>
        <dbReference type="Proteomes" id="UP000012081"/>
    </source>
</evidence>
<dbReference type="Gene3D" id="3.40.50.10690">
    <property type="entry name" value="putative lor/sdh protein like domains"/>
    <property type="match status" value="1"/>
</dbReference>
<name>M8DA46_9BACL</name>
<evidence type="ECO:0000259" key="6">
    <source>
        <dbReference type="Pfam" id="PF04455"/>
    </source>
</evidence>